<evidence type="ECO:0000256" key="1">
    <source>
        <dbReference type="SAM" id="MobiDB-lite"/>
    </source>
</evidence>
<accession>A0A087BFK7</accession>
<evidence type="ECO:0000313" key="4">
    <source>
        <dbReference type="Proteomes" id="UP000029024"/>
    </source>
</evidence>
<evidence type="ECO:0000313" key="3">
    <source>
        <dbReference type="EMBL" id="KFI69807.1"/>
    </source>
</evidence>
<proteinExistence type="predicted"/>
<gene>
    <name evidence="3" type="ORF">BLSS_0108</name>
</gene>
<keyword evidence="2" id="KW-0812">Transmembrane</keyword>
<protein>
    <submittedName>
        <fullName evidence="3">Uncharacterized protein</fullName>
    </submittedName>
</protein>
<dbReference type="RefSeq" id="WP_032683804.1">
    <property type="nucleotide sequence ID" value="NZ_JGZA01000015.1"/>
</dbReference>
<feature type="region of interest" description="Disordered" evidence="1">
    <location>
        <begin position="1"/>
        <end position="21"/>
    </location>
</feature>
<sequence length="81" mass="8909">MNSTEYGHHASGYREPENAEPSRGFTRRLIFWALVFAVCVGWVMTHMGCAHPIENGVAALMGFGFVPLRLLCLVLSEAGVE</sequence>
<keyword evidence="2" id="KW-0472">Membrane</keyword>
<name>A0A087BFK7_BIFLN</name>
<feature type="compositionally biased region" description="Basic and acidic residues" evidence="1">
    <location>
        <begin position="1"/>
        <end position="17"/>
    </location>
</feature>
<evidence type="ECO:0000256" key="2">
    <source>
        <dbReference type="SAM" id="Phobius"/>
    </source>
</evidence>
<dbReference type="Proteomes" id="UP000029024">
    <property type="component" value="Unassembled WGS sequence"/>
</dbReference>
<feature type="transmembrane region" description="Helical" evidence="2">
    <location>
        <begin position="29"/>
        <end position="45"/>
    </location>
</feature>
<dbReference type="AlphaFoldDB" id="A0A087BFK7"/>
<comment type="caution">
    <text evidence="3">The sequence shown here is derived from an EMBL/GenBank/DDBJ whole genome shotgun (WGS) entry which is preliminary data.</text>
</comment>
<organism evidence="3 4">
    <name type="scientific">Bifidobacterium longum subsp. suis</name>
    <dbReference type="NCBI Taxonomy" id="1695"/>
    <lineage>
        <taxon>Bacteria</taxon>
        <taxon>Bacillati</taxon>
        <taxon>Actinomycetota</taxon>
        <taxon>Actinomycetes</taxon>
        <taxon>Bifidobacteriales</taxon>
        <taxon>Bifidobacteriaceae</taxon>
        <taxon>Bifidobacterium</taxon>
    </lineage>
</organism>
<keyword evidence="2" id="KW-1133">Transmembrane helix</keyword>
<feature type="transmembrane region" description="Helical" evidence="2">
    <location>
        <begin position="57"/>
        <end position="76"/>
    </location>
</feature>
<dbReference type="EMBL" id="JGZA01000015">
    <property type="protein sequence ID" value="KFI69807.1"/>
    <property type="molecule type" value="Genomic_DNA"/>
</dbReference>
<reference evidence="3 4" key="1">
    <citation type="submission" date="2014-03" db="EMBL/GenBank/DDBJ databases">
        <title>Genomics of Bifidobacteria.</title>
        <authorList>
            <person name="Ventura M."/>
            <person name="Milani C."/>
            <person name="Lugli G.A."/>
        </authorList>
    </citation>
    <scope>NUCLEOTIDE SEQUENCE [LARGE SCALE GENOMIC DNA]</scope>
    <source>
        <strain evidence="3 4">LMG 21814</strain>
    </source>
</reference>